<dbReference type="RefSeq" id="WP_068105804.1">
    <property type="nucleotide sequence ID" value="NZ_FOJN01000002.1"/>
</dbReference>
<dbReference type="GeneID" id="85484796"/>
<dbReference type="SUPFAM" id="SSF53383">
    <property type="entry name" value="PLP-dependent transferases"/>
    <property type="match status" value="1"/>
</dbReference>
<evidence type="ECO:0000313" key="8">
    <source>
        <dbReference type="Proteomes" id="UP000182054"/>
    </source>
</evidence>
<dbReference type="SMART" id="SM00345">
    <property type="entry name" value="HTH_GNTR"/>
    <property type="match status" value="1"/>
</dbReference>
<dbReference type="InterPro" id="IPR036388">
    <property type="entry name" value="WH-like_DNA-bd_sf"/>
</dbReference>
<dbReference type="Gene3D" id="3.40.640.10">
    <property type="entry name" value="Type I PLP-dependent aspartate aminotransferase-like (Major domain)"/>
    <property type="match status" value="1"/>
</dbReference>
<dbReference type="PRINTS" id="PR00035">
    <property type="entry name" value="HTHGNTR"/>
</dbReference>
<name>A0A1I0STX4_9NOCA</name>
<sequence>MTEPSRLRESVTARTLAQSLDMTAVLGRVGPMYASLARDLQRLVEDGAVAADARMPSERVLARVLGVSRVTVASAYRELREQGVLTSVHGAGTFVVPRSDTRPWGRLVTGDGPDVLEFVNAAPPASSFLGAAYEAAARGIATTSAHPGYVPGGAFRLREAIARRYTARGLPTTADQIMITAGATDAIHAVVAALVGPGNRVLVEHPTYPGALDTLRAVGATCIPVALDPSDPDAFVDAADRAARQHDPVLAYLMPDHANPSGTVLPTDTRRRLAATLHRRGVVTVIDEVSVDLDLDGHGPTEPFGAPVPDRAAVTVGSLSKSVWGGLRVGWVRADAAHLAAVATVYSARQLTVSLIDQYAAIELLGDYEAVVAHRCDQLRASRDALTSALTRSLPDWSFRSPSGGLSLWCTLPAGERSTELVDRARERGLMLAPGTRFGTGYAFDDCQRIPFTRTPEEIEDAVAVLAELMGGANAGPRERVPSRAVPEAVV</sequence>
<feature type="domain" description="HTH gntR-type" evidence="6">
    <location>
        <begin position="30"/>
        <end position="98"/>
    </location>
</feature>
<dbReference type="Pfam" id="PF00155">
    <property type="entry name" value="Aminotran_1_2"/>
    <property type="match status" value="1"/>
</dbReference>
<organism evidence="7 8">
    <name type="scientific">Rhodococcoides kroppenstedtii</name>
    <dbReference type="NCBI Taxonomy" id="293050"/>
    <lineage>
        <taxon>Bacteria</taxon>
        <taxon>Bacillati</taxon>
        <taxon>Actinomycetota</taxon>
        <taxon>Actinomycetes</taxon>
        <taxon>Mycobacteriales</taxon>
        <taxon>Nocardiaceae</taxon>
        <taxon>Rhodococcoides</taxon>
    </lineage>
</organism>
<accession>A0A1I0STX4</accession>
<dbReference type="EMBL" id="FOJN01000002">
    <property type="protein sequence ID" value="SFA42863.1"/>
    <property type="molecule type" value="Genomic_DNA"/>
</dbReference>
<keyword evidence="4" id="KW-0238">DNA-binding</keyword>
<dbReference type="Gene3D" id="1.10.10.10">
    <property type="entry name" value="Winged helix-like DNA-binding domain superfamily/Winged helix DNA-binding domain"/>
    <property type="match status" value="1"/>
</dbReference>
<evidence type="ECO:0000256" key="2">
    <source>
        <dbReference type="ARBA" id="ARBA00022898"/>
    </source>
</evidence>
<proteinExistence type="inferred from homology"/>
<dbReference type="InterPro" id="IPR015421">
    <property type="entry name" value="PyrdxlP-dep_Trfase_major"/>
</dbReference>
<comment type="similarity">
    <text evidence="1">In the C-terminal section; belongs to the class-I pyridoxal-phosphate-dependent aminotransferase family.</text>
</comment>
<dbReference type="SUPFAM" id="SSF46785">
    <property type="entry name" value="Winged helix' DNA-binding domain"/>
    <property type="match status" value="1"/>
</dbReference>
<protein>
    <submittedName>
        <fullName evidence="7">Transcriptional regulator, GntR family</fullName>
    </submittedName>
</protein>
<dbReference type="InterPro" id="IPR015424">
    <property type="entry name" value="PyrdxlP-dep_Trfase"/>
</dbReference>
<evidence type="ECO:0000259" key="6">
    <source>
        <dbReference type="PROSITE" id="PS50949"/>
    </source>
</evidence>
<dbReference type="PANTHER" id="PTHR46577">
    <property type="entry name" value="HTH-TYPE TRANSCRIPTIONAL REGULATORY PROTEIN GABR"/>
    <property type="match status" value="1"/>
</dbReference>
<dbReference type="InterPro" id="IPR051446">
    <property type="entry name" value="HTH_trans_reg/aminotransferase"/>
</dbReference>
<dbReference type="GO" id="GO:0030170">
    <property type="term" value="F:pyridoxal phosphate binding"/>
    <property type="evidence" value="ECO:0007669"/>
    <property type="project" value="InterPro"/>
</dbReference>
<dbReference type="Proteomes" id="UP000182054">
    <property type="component" value="Unassembled WGS sequence"/>
</dbReference>
<evidence type="ECO:0000313" key="7">
    <source>
        <dbReference type="EMBL" id="SFA42863.1"/>
    </source>
</evidence>
<keyword evidence="2" id="KW-0663">Pyridoxal phosphate</keyword>
<dbReference type="InterPro" id="IPR000524">
    <property type="entry name" value="Tscrpt_reg_HTH_GntR"/>
</dbReference>
<dbReference type="GO" id="GO:0003677">
    <property type="term" value="F:DNA binding"/>
    <property type="evidence" value="ECO:0007669"/>
    <property type="project" value="UniProtKB-KW"/>
</dbReference>
<evidence type="ECO:0000256" key="1">
    <source>
        <dbReference type="ARBA" id="ARBA00005384"/>
    </source>
</evidence>
<dbReference type="PANTHER" id="PTHR46577:SF1">
    <property type="entry name" value="HTH-TYPE TRANSCRIPTIONAL REGULATORY PROTEIN GABR"/>
    <property type="match status" value="1"/>
</dbReference>
<dbReference type="InterPro" id="IPR004839">
    <property type="entry name" value="Aminotransferase_I/II_large"/>
</dbReference>
<dbReference type="GO" id="GO:0003700">
    <property type="term" value="F:DNA-binding transcription factor activity"/>
    <property type="evidence" value="ECO:0007669"/>
    <property type="project" value="InterPro"/>
</dbReference>
<dbReference type="PROSITE" id="PS50949">
    <property type="entry name" value="HTH_GNTR"/>
    <property type="match status" value="1"/>
</dbReference>
<dbReference type="AlphaFoldDB" id="A0A1I0STX4"/>
<dbReference type="CDD" id="cd00609">
    <property type="entry name" value="AAT_like"/>
    <property type="match status" value="1"/>
</dbReference>
<dbReference type="InterPro" id="IPR036390">
    <property type="entry name" value="WH_DNA-bd_sf"/>
</dbReference>
<gene>
    <name evidence="7" type="ORF">SAMN05444374_102328</name>
</gene>
<evidence type="ECO:0000256" key="4">
    <source>
        <dbReference type="ARBA" id="ARBA00023125"/>
    </source>
</evidence>
<evidence type="ECO:0000256" key="5">
    <source>
        <dbReference type="ARBA" id="ARBA00023163"/>
    </source>
</evidence>
<reference evidence="7 8" key="1">
    <citation type="submission" date="2016-10" db="EMBL/GenBank/DDBJ databases">
        <authorList>
            <person name="de Groot N.N."/>
        </authorList>
    </citation>
    <scope>NUCLEOTIDE SEQUENCE [LARGE SCALE GENOMIC DNA]</scope>
    <source>
        <strain evidence="7 8">DSM 44908</strain>
    </source>
</reference>
<keyword evidence="3" id="KW-0805">Transcription regulation</keyword>
<evidence type="ECO:0000256" key="3">
    <source>
        <dbReference type="ARBA" id="ARBA00023015"/>
    </source>
</evidence>
<keyword evidence="5" id="KW-0804">Transcription</keyword>
<dbReference type="Pfam" id="PF00392">
    <property type="entry name" value="GntR"/>
    <property type="match status" value="1"/>
</dbReference>
<dbReference type="CDD" id="cd07377">
    <property type="entry name" value="WHTH_GntR"/>
    <property type="match status" value="1"/>
</dbReference>